<dbReference type="AlphaFoldDB" id="A0AAW1PXJ7"/>
<protein>
    <submittedName>
        <fullName evidence="1">Uncharacterized protein</fullName>
    </submittedName>
</protein>
<dbReference type="Proteomes" id="UP001465755">
    <property type="component" value="Unassembled WGS sequence"/>
</dbReference>
<evidence type="ECO:0000313" key="1">
    <source>
        <dbReference type="EMBL" id="KAK9813343.1"/>
    </source>
</evidence>
<gene>
    <name evidence="1" type="ORF">WJX73_001494</name>
</gene>
<keyword evidence="2" id="KW-1185">Reference proteome</keyword>
<reference evidence="1 2" key="1">
    <citation type="journal article" date="2024" name="Nat. Commun.">
        <title>Phylogenomics reveals the evolutionary origins of lichenization in chlorophyte algae.</title>
        <authorList>
            <person name="Puginier C."/>
            <person name="Libourel C."/>
            <person name="Otte J."/>
            <person name="Skaloud P."/>
            <person name="Haon M."/>
            <person name="Grisel S."/>
            <person name="Petersen M."/>
            <person name="Berrin J.G."/>
            <person name="Delaux P.M."/>
            <person name="Dal Grande F."/>
            <person name="Keller J."/>
        </authorList>
    </citation>
    <scope>NUCLEOTIDE SEQUENCE [LARGE SCALE GENOMIC DNA]</scope>
    <source>
        <strain evidence="1 2">SAG 2036</strain>
    </source>
</reference>
<organism evidence="1 2">
    <name type="scientific">Symbiochloris irregularis</name>
    <dbReference type="NCBI Taxonomy" id="706552"/>
    <lineage>
        <taxon>Eukaryota</taxon>
        <taxon>Viridiplantae</taxon>
        <taxon>Chlorophyta</taxon>
        <taxon>core chlorophytes</taxon>
        <taxon>Trebouxiophyceae</taxon>
        <taxon>Trebouxiales</taxon>
        <taxon>Trebouxiaceae</taxon>
        <taxon>Symbiochloris</taxon>
    </lineage>
</organism>
<sequence>MSLKLTSRCGRALDTVRFAGIFNCWLHNLYLHCLPVCPDASKEGSVHLARLPLALSERYRYWSLTWSPLKATSKVRAVETAADSLFISVAALTAPV</sequence>
<comment type="caution">
    <text evidence="1">The sequence shown here is derived from an EMBL/GenBank/DDBJ whole genome shotgun (WGS) entry which is preliminary data.</text>
</comment>
<accession>A0AAW1PXJ7</accession>
<evidence type="ECO:0000313" key="2">
    <source>
        <dbReference type="Proteomes" id="UP001465755"/>
    </source>
</evidence>
<dbReference type="EMBL" id="JALJOQ010000005">
    <property type="protein sequence ID" value="KAK9813343.1"/>
    <property type="molecule type" value="Genomic_DNA"/>
</dbReference>
<proteinExistence type="predicted"/>
<name>A0AAW1PXJ7_9CHLO</name>